<accession>A0ABU6WID2</accession>
<name>A0ABU6WID2_9FABA</name>
<keyword evidence="2" id="KW-1185">Reference proteome</keyword>
<organism evidence="1 2">
    <name type="scientific">Stylosanthes scabra</name>
    <dbReference type="NCBI Taxonomy" id="79078"/>
    <lineage>
        <taxon>Eukaryota</taxon>
        <taxon>Viridiplantae</taxon>
        <taxon>Streptophyta</taxon>
        <taxon>Embryophyta</taxon>
        <taxon>Tracheophyta</taxon>
        <taxon>Spermatophyta</taxon>
        <taxon>Magnoliopsida</taxon>
        <taxon>eudicotyledons</taxon>
        <taxon>Gunneridae</taxon>
        <taxon>Pentapetalae</taxon>
        <taxon>rosids</taxon>
        <taxon>fabids</taxon>
        <taxon>Fabales</taxon>
        <taxon>Fabaceae</taxon>
        <taxon>Papilionoideae</taxon>
        <taxon>50 kb inversion clade</taxon>
        <taxon>dalbergioids sensu lato</taxon>
        <taxon>Dalbergieae</taxon>
        <taxon>Pterocarpus clade</taxon>
        <taxon>Stylosanthes</taxon>
    </lineage>
</organism>
<sequence>MFDLHHRYKPRQVIELLAEMRNVGRSESGPSSSRPFPAGAIVKPPLQIATVEVSMKLDSNSDEGSNRDTSLLPHAAHGYYVGGA</sequence>
<dbReference type="Proteomes" id="UP001341840">
    <property type="component" value="Unassembled WGS sequence"/>
</dbReference>
<evidence type="ECO:0000313" key="2">
    <source>
        <dbReference type="Proteomes" id="UP001341840"/>
    </source>
</evidence>
<reference evidence="1 2" key="1">
    <citation type="journal article" date="2023" name="Plants (Basel)">
        <title>Bridging the Gap: Combining Genomics and Transcriptomics Approaches to Understand Stylosanthes scabra, an Orphan Legume from the Brazilian Caatinga.</title>
        <authorList>
            <person name="Ferreira-Neto J.R.C."/>
            <person name="da Silva M.D."/>
            <person name="Binneck E."/>
            <person name="de Melo N.F."/>
            <person name="da Silva R.H."/>
            <person name="de Melo A.L.T.M."/>
            <person name="Pandolfi V."/>
            <person name="Bustamante F.O."/>
            <person name="Brasileiro-Vidal A.C."/>
            <person name="Benko-Iseppon A.M."/>
        </authorList>
    </citation>
    <scope>NUCLEOTIDE SEQUENCE [LARGE SCALE GENOMIC DNA]</scope>
    <source>
        <tissue evidence="1">Leaves</tissue>
    </source>
</reference>
<evidence type="ECO:0000313" key="1">
    <source>
        <dbReference type="EMBL" id="MED6184408.1"/>
    </source>
</evidence>
<gene>
    <name evidence="1" type="ORF">PIB30_047224</name>
</gene>
<comment type="caution">
    <text evidence="1">The sequence shown here is derived from an EMBL/GenBank/DDBJ whole genome shotgun (WGS) entry which is preliminary data.</text>
</comment>
<protein>
    <submittedName>
        <fullName evidence="1">Uncharacterized protein</fullName>
    </submittedName>
</protein>
<proteinExistence type="predicted"/>
<dbReference type="EMBL" id="JASCZI010181543">
    <property type="protein sequence ID" value="MED6184408.1"/>
    <property type="molecule type" value="Genomic_DNA"/>
</dbReference>